<dbReference type="GO" id="GO:0046872">
    <property type="term" value="F:metal ion binding"/>
    <property type="evidence" value="ECO:0007669"/>
    <property type="project" value="UniProtKB-KW"/>
</dbReference>
<feature type="binding site" evidence="3">
    <location>
        <position position="231"/>
    </location>
    <ligand>
        <name>Zn(2+)</name>
        <dbReference type="ChEBI" id="CHEBI:29105"/>
    </ligand>
</feature>
<feature type="region of interest" description="Disordered" evidence="4">
    <location>
        <begin position="256"/>
        <end position="278"/>
    </location>
</feature>
<dbReference type="PANTHER" id="PTHR11085">
    <property type="entry name" value="NAD-DEPENDENT PROTEIN DEACYLASE SIRTUIN-5, MITOCHONDRIAL-RELATED"/>
    <property type="match status" value="1"/>
</dbReference>
<keyword evidence="3" id="KW-0479">Metal-binding</keyword>
<feature type="binding site" evidence="3">
    <location>
        <position position="228"/>
    </location>
    <ligand>
        <name>Zn(2+)</name>
        <dbReference type="ChEBI" id="CHEBI:29105"/>
    </ligand>
</feature>
<feature type="domain" description="Deacetylase sirtuin-type" evidence="5">
    <location>
        <begin position="64"/>
        <end position="411"/>
    </location>
</feature>
<keyword evidence="7" id="KW-1185">Reference proteome</keyword>
<dbReference type="SUPFAM" id="SSF52467">
    <property type="entry name" value="DHS-like NAD/FAD-binding domain"/>
    <property type="match status" value="1"/>
</dbReference>
<sequence length="412" mass="45064">MIRRLLSSTNALCAAVLCSPRSTAFVIVSRAHNARYASKNILPLDRPPDPSSFSSTIEDKVSGTSYVQQQAMLLRNWMRDKRSIVCITGAGLSTESGIPDYRGNNGSYFRGHKPIIHHEFMSSPTHRKRYWARSLVGYSPFATAQPNLGHEALAKLETMGYIGVELEDCTDFELLGASCTGQLSGAYGDTSAVPRKISIITQNVDTLHSKAGVQHCLHLHGRGDLVRCMNCGHSRARKDYHEELIEWNHEWLNENAPGANGGASSTGDKKADLRPDGDAELGQRVSYDELILPSCSRCGQTNDEVHSQGDLQPFFKTDVVFFGDSVPKHRFGISNAAVDAADGVLCIGTSLAVHSAFRLAKRAIENDTPVAILNVGQTRVEKEGLDSRLVTKLESPIGETLNELVNMLGREE</sequence>
<dbReference type="AlphaFoldDB" id="A0ABD3N0T1"/>
<dbReference type="InterPro" id="IPR003000">
    <property type="entry name" value="Sirtuin"/>
</dbReference>
<evidence type="ECO:0000313" key="6">
    <source>
        <dbReference type="EMBL" id="KAL3766335.1"/>
    </source>
</evidence>
<dbReference type="PANTHER" id="PTHR11085:SF10">
    <property type="entry name" value="NAD-DEPENDENT PROTEIN DEACYLASE SIRTUIN-5, MITOCHONDRIAL-RELATED"/>
    <property type="match status" value="1"/>
</dbReference>
<dbReference type="Gene3D" id="3.40.50.1220">
    <property type="entry name" value="TPP-binding domain"/>
    <property type="match status" value="2"/>
</dbReference>
<gene>
    <name evidence="6" type="ORF">ACHAWU_005727</name>
</gene>
<dbReference type="InterPro" id="IPR029035">
    <property type="entry name" value="DHS-like_NAD/FAD-binding_dom"/>
</dbReference>
<reference evidence="6 7" key="1">
    <citation type="submission" date="2024-10" db="EMBL/GenBank/DDBJ databases">
        <title>Updated reference genomes for cyclostephanoid diatoms.</title>
        <authorList>
            <person name="Roberts W.R."/>
            <person name="Alverson A.J."/>
        </authorList>
    </citation>
    <scope>NUCLEOTIDE SEQUENCE [LARGE SCALE GENOMIC DNA]</scope>
    <source>
        <strain evidence="6 7">AJA232-27</strain>
    </source>
</reference>
<keyword evidence="1" id="KW-0808">Transferase</keyword>
<evidence type="ECO:0000256" key="3">
    <source>
        <dbReference type="PROSITE-ProRule" id="PRU00236"/>
    </source>
</evidence>
<name>A0ABD3N0T1_9STRA</name>
<dbReference type="EMBL" id="JALLBG020000087">
    <property type="protein sequence ID" value="KAL3766335.1"/>
    <property type="molecule type" value="Genomic_DNA"/>
</dbReference>
<dbReference type="GO" id="GO:0016740">
    <property type="term" value="F:transferase activity"/>
    <property type="evidence" value="ECO:0007669"/>
    <property type="project" value="UniProtKB-KW"/>
</dbReference>
<feature type="binding site" evidence="3">
    <location>
        <position position="295"/>
    </location>
    <ligand>
        <name>Zn(2+)</name>
        <dbReference type="ChEBI" id="CHEBI:29105"/>
    </ligand>
</feature>
<evidence type="ECO:0000256" key="2">
    <source>
        <dbReference type="ARBA" id="ARBA00023027"/>
    </source>
</evidence>
<feature type="binding site" evidence="3">
    <location>
        <position position="298"/>
    </location>
    <ligand>
        <name>Zn(2+)</name>
        <dbReference type="ChEBI" id="CHEBI:29105"/>
    </ligand>
</feature>
<keyword evidence="2" id="KW-0520">NAD</keyword>
<dbReference type="Proteomes" id="UP001530293">
    <property type="component" value="Unassembled WGS sequence"/>
</dbReference>
<dbReference type="Pfam" id="PF02146">
    <property type="entry name" value="SIR2"/>
    <property type="match status" value="2"/>
</dbReference>
<dbReference type="PROSITE" id="PS50305">
    <property type="entry name" value="SIRTUIN"/>
    <property type="match status" value="1"/>
</dbReference>
<accession>A0ABD3N0T1</accession>
<dbReference type="InterPro" id="IPR026590">
    <property type="entry name" value="Ssirtuin_cat_dom"/>
</dbReference>
<proteinExistence type="predicted"/>
<feature type="active site" description="Proton acceptor" evidence="3">
    <location>
        <position position="220"/>
    </location>
</feature>
<evidence type="ECO:0000256" key="1">
    <source>
        <dbReference type="ARBA" id="ARBA00022679"/>
    </source>
</evidence>
<evidence type="ECO:0000313" key="7">
    <source>
        <dbReference type="Proteomes" id="UP001530293"/>
    </source>
</evidence>
<dbReference type="InterPro" id="IPR050134">
    <property type="entry name" value="NAD-dep_sirtuin_deacylases"/>
</dbReference>
<feature type="compositionally biased region" description="Basic and acidic residues" evidence="4">
    <location>
        <begin position="267"/>
        <end position="277"/>
    </location>
</feature>
<keyword evidence="3" id="KW-0862">Zinc</keyword>
<evidence type="ECO:0000259" key="5">
    <source>
        <dbReference type="PROSITE" id="PS50305"/>
    </source>
</evidence>
<comment type="caution">
    <text evidence="6">The sequence shown here is derived from an EMBL/GenBank/DDBJ whole genome shotgun (WGS) entry which is preliminary data.</text>
</comment>
<protein>
    <recommendedName>
        <fullName evidence="5">Deacetylase sirtuin-type domain-containing protein</fullName>
    </recommendedName>
</protein>
<evidence type="ECO:0000256" key="4">
    <source>
        <dbReference type="SAM" id="MobiDB-lite"/>
    </source>
</evidence>
<organism evidence="6 7">
    <name type="scientific">Discostella pseudostelligera</name>
    <dbReference type="NCBI Taxonomy" id="259834"/>
    <lineage>
        <taxon>Eukaryota</taxon>
        <taxon>Sar</taxon>
        <taxon>Stramenopiles</taxon>
        <taxon>Ochrophyta</taxon>
        <taxon>Bacillariophyta</taxon>
        <taxon>Coscinodiscophyceae</taxon>
        <taxon>Thalassiosirophycidae</taxon>
        <taxon>Stephanodiscales</taxon>
        <taxon>Stephanodiscaceae</taxon>
        <taxon>Discostella</taxon>
    </lineage>
</organism>